<dbReference type="InterPro" id="IPR000652">
    <property type="entry name" value="Triosephosphate_isomerase"/>
</dbReference>
<gene>
    <name evidence="2" type="ORF">GCM10008932_00250</name>
</gene>
<organism evidence="2 3">
    <name type="scientific">Alkalibacterium iburiense</name>
    <dbReference type="NCBI Taxonomy" id="290589"/>
    <lineage>
        <taxon>Bacteria</taxon>
        <taxon>Bacillati</taxon>
        <taxon>Bacillota</taxon>
        <taxon>Bacilli</taxon>
        <taxon>Lactobacillales</taxon>
        <taxon>Carnobacteriaceae</taxon>
        <taxon>Alkalibacterium</taxon>
    </lineage>
</organism>
<keyword evidence="3" id="KW-1185">Reference proteome</keyword>
<dbReference type="SUPFAM" id="SSF51351">
    <property type="entry name" value="Triosephosphate isomerase (TIM)"/>
    <property type="match status" value="1"/>
</dbReference>
<protein>
    <submittedName>
        <fullName evidence="2">Triose-phosphate isomerase</fullName>
    </submittedName>
</protein>
<dbReference type="InterPro" id="IPR035990">
    <property type="entry name" value="TIM_sf"/>
</dbReference>
<dbReference type="PROSITE" id="PS51440">
    <property type="entry name" value="TIM_2"/>
    <property type="match status" value="1"/>
</dbReference>
<dbReference type="RefSeq" id="WP_343752748.1">
    <property type="nucleotide sequence ID" value="NZ_BAAACW010000004.1"/>
</dbReference>
<evidence type="ECO:0000256" key="1">
    <source>
        <dbReference type="ARBA" id="ARBA00023235"/>
    </source>
</evidence>
<proteinExistence type="predicted"/>
<dbReference type="Gene3D" id="3.20.20.70">
    <property type="entry name" value="Aldolase class I"/>
    <property type="match status" value="1"/>
</dbReference>
<dbReference type="Proteomes" id="UP001501166">
    <property type="component" value="Unassembled WGS sequence"/>
</dbReference>
<dbReference type="Pfam" id="PF00121">
    <property type="entry name" value="TIM"/>
    <property type="match status" value="1"/>
</dbReference>
<reference evidence="2 3" key="1">
    <citation type="journal article" date="2019" name="Int. J. Syst. Evol. Microbiol.">
        <title>The Global Catalogue of Microorganisms (GCM) 10K type strain sequencing project: providing services to taxonomists for standard genome sequencing and annotation.</title>
        <authorList>
            <consortium name="The Broad Institute Genomics Platform"/>
            <consortium name="The Broad Institute Genome Sequencing Center for Infectious Disease"/>
            <person name="Wu L."/>
            <person name="Ma J."/>
        </authorList>
    </citation>
    <scope>NUCLEOTIDE SEQUENCE [LARGE SCALE GENOMIC DNA]</scope>
    <source>
        <strain evidence="2 3">JCM 12662</strain>
    </source>
</reference>
<sequence>MSKGVINKPFFIFNPKSYLYGNELLDLAVLADELASKSNISVFVTAPYSDLKLVSENTEHVIITAQHMDGISPGRGMGHVLPESLYEAGARATVLNHAEHPMTLNELVQSMNKAKELGMVTIVCADSLAEATAIAKLNPDILLCEPTELIGTGQTSDENYIRQTNEAIKNVNDSILVMQAAGISTSEDVYRTISLGADGTGATSGIVKADNPRQALKDMIQAADRAYQSRDGKE</sequence>
<dbReference type="EMBL" id="BAAACW010000004">
    <property type="protein sequence ID" value="GAA0351000.1"/>
    <property type="molecule type" value="Genomic_DNA"/>
</dbReference>
<name>A0ABN0WZ67_9LACT</name>
<accession>A0ABN0WZ67</accession>
<evidence type="ECO:0000313" key="2">
    <source>
        <dbReference type="EMBL" id="GAA0351000.1"/>
    </source>
</evidence>
<dbReference type="InterPro" id="IPR013785">
    <property type="entry name" value="Aldolase_TIM"/>
</dbReference>
<evidence type="ECO:0000313" key="3">
    <source>
        <dbReference type="Proteomes" id="UP001501166"/>
    </source>
</evidence>
<dbReference type="GO" id="GO:0016853">
    <property type="term" value="F:isomerase activity"/>
    <property type="evidence" value="ECO:0007669"/>
    <property type="project" value="UniProtKB-KW"/>
</dbReference>
<comment type="caution">
    <text evidence="2">The sequence shown here is derived from an EMBL/GenBank/DDBJ whole genome shotgun (WGS) entry which is preliminary data.</text>
</comment>
<keyword evidence="1 2" id="KW-0413">Isomerase</keyword>
<dbReference type="NCBIfam" id="NF003302">
    <property type="entry name" value="PRK04302.1"/>
    <property type="match status" value="1"/>
</dbReference>